<reference evidence="3 4" key="1">
    <citation type="journal article" date="2019" name="Nat. Microbiol.">
        <title>Mediterranean grassland soil C-N compound turnover is dependent on rainfall and depth, and is mediated by genomically divergent microorganisms.</title>
        <authorList>
            <person name="Diamond S."/>
            <person name="Andeer P.F."/>
            <person name="Li Z."/>
            <person name="Crits-Christoph A."/>
            <person name="Burstein D."/>
            <person name="Anantharaman K."/>
            <person name="Lane K.R."/>
            <person name="Thomas B.C."/>
            <person name="Pan C."/>
            <person name="Northen T.R."/>
            <person name="Banfield J.F."/>
        </authorList>
    </citation>
    <scope>NUCLEOTIDE SEQUENCE [LARGE SCALE GENOMIC DNA]</scope>
    <source>
        <strain evidence="3">WS_2</strain>
    </source>
</reference>
<dbReference type="Pfam" id="PF00156">
    <property type="entry name" value="Pribosyltran"/>
    <property type="match status" value="1"/>
</dbReference>
<keyword evidence="3" id="KW-0328">Glycosyltransferase</keyword>
<dbReference type="InterPro" id="IPR029057">
    <property type="entry name" value="PRTase-like"/>
</dbReference>
<dbReference type="Gene3D" id="3.30.1310.20">
    <property type="entry name" value="PRTase-like"/>
    <property type="match status" value="1"/>
</dbReference>
<dbReference type="EMBL" id="VBOS01000193">
    <property type="protein sequence ID" value="TMQ55930.1"/>
    <property type="molecule type" value="Genomic_DNA"/>
</dbReference>
<organism evidence="3 4">
    <name type="scientific">Eiseniibacteriota bacterium</name>
    <dbReference type="NCBI Taxonomy" id="2212470"/>
    <lineage>
        <taxon>Bacteria</taxon>
        <taxon>Candidatus Eiseniibacteriota</taxon>
    </lineage>
</organism>
<feature type="domain" description="Phosphoribosyltransferase" evidence="2">
    <location>
        <begin position="9"/>
        <end position="173"/>
    </location>
</feature>
<name>A0A538SX00_UNCEI</name>
<evidence type="ECO:0000313" key="3">
    <source>
        <dbReference type="EMBL" id="TMQ55930.1"/>
    </source>
</evidence>
<comment type="caution">
    <text evidence="3">The sequence shown here is derived from an EMBL/GenBank/DDBJ whole genome shotgun (WGS) entry which is preliminary data.</text>
</comment>
<dbReference type="AlphaFoldDB" id="A0A538SX00"/>
<evidence type="ECO:0000313" key="4">
    <source>
        <dbReference type="Proteomes" id="UP000317716"/>
    </source>
</evidence>
<evidence type="ECO:0000256" key="1">
    <source>
        <dbReference type="SAM" id="MobiDB-lite"/>
    </source>
</evidence>
<protein>
    <submittedName>
        <fullName evidence="3">Phosphoribosyltransferase</fullName>
    </submittedName>
</protein>
<dbReference type="Proteomes" id="UP000317716">
    <property type="component" value="Unassembled WGS sequence"/>
</dbReference>
<dbReference type="Gene3D" id="3.40.50.2020">
    <property type="match status" value="1"/>
</dbReference>
<dbReference type="SUPFAM" id="SSF53271">
    <property type="entry name" value="PRTase-like"/>
    <property type="match status" value="1"/>
</dbReference>
<sequence>MVFESRERAAELLALRLMAYRGRNPLVLGIPRGAVVMARVIARELGGQVDIALVHKLRAPRQPELAIGAVDEAGNIALEPFAAEAGATERYVQAERDVQLAGLRARRSAYTPARPALDPRGRVVIVVDDGVATGATMAAALHSLREKGPERLVAAAGVAAAEAVDRLSALADEVAVLEIPHELDAVSLWFQHFPQVEDAEVVALLRAAEGEAGGRETPPKVGPSPAAEAL</sequence>
<keyword evidence="3" id="KW-0808">Transferase</keyword>
<proteinExistence type="predicted"/>
<dbReference type="CDD" id="cd06223">
    <property type="entry name" value="PRTases_typeI"/>
    <property type="match status" value="1"/>
</dbReference>
<dbReference type="GO" id="GO:0016757">
    <property type="term" value="F:glycosyltransferase activity"/>
    <property type="evidence" value="ECO:0007669"/>
    <property type="project" value="UniProtKB-KW"/>
</dbReference>
<evidence type="ECO:0000259" key="2">
    <source>
        <dbReference type="Pfam" id="PF00156"/>
    </source>
</evidence>
<feature type="region of interest" description="Disordered" evidence="1">
    <location>
        <begin position="210"/>
        <end position="230"/>
    </location>
</feature>
<accession>A0A538SX00</accession>
<dbReference type="InterPro" id="IPR000836">
    <property type="entry name" value="PRTase_dom"/>
</dbReference>
<gene>
    <name evidence="3" type="ORF">E6K72_05780</name>
</gene>